<sequence length="114" mass="11865">MGRGLRTNTKFINPKKVVRDRIHAKRDSSGISRSRAISNPNANTTLSGKAARRLRIAAKNAEADKVRKAMLAGAAAALKASAMDVDGAASKKKAQSTTATDAAPSGDKDMAASE</sequence>
<protein>
    <submittedName>
        <fullName evidence="2">Uncharacterized protein</fullName>
    </submittedName>
</protein>
<dbReference type="RefSeq" id="XP_009495818.1">
    <property type="nucleotide sequence ID" value="XM_009497543.1"/>
</dbReference>
<organism evidence="2">
    <name type="scientific">Fonticula alba</name>
    <name type="common">Slime mold</name>
    <dbReference type="NCBI Taxonomy" id="691883"/>
    <lineage>
        <taxon>Eukaryota</taxon>
        <taxon>Rotosphaerida</taxon>
        <taxon>Fonticulaceae</taxon>
        <taxon>Fonticula</taxon>
    </lineage>
</organism>
<keyword evidence="3" id="KW-1185">Reference proteome</keyword>
<accession>A0A058Z5N6</accession>
<feature type="region of interest" description="Disordered" evidence="1">
    <location>
        <begin position="22"/>
        <end position="44"/>
    </location>
</feature>
<dbReference type="AlphaFoldDB" id="A0A058Z5N6"/>
<feature type="compositionally biased region" description="Polar residues" evidence="1">
    <location>
        <begin position="29"/>
        <end position="44"/>
    </location>
</feature>
<dbReference type="Proteomes" id="UP000030693">
    <property type="component" value="Unassembled WGS sequence"/>
</dbReference>
<gene>
    <name evidence="2" type="ORF">H696_03679</name>
</gene>
<dbReference type="EMBL" id="KB932206">
    <property type="protein sequence ID" value="KCV69253.1"/>
    <property type="molecule type" value="Genomic_DNA"/>
</dbReference>
<evidence type="ECO:0000313" key="2">
    <source>
        <dbReference type="EMBL" id="KCV69253.1"/>
    </source>
</evidence>
<dbReference type="GeneID" id="20528404"/>
<evidence type="ECO:0000313" key="3">
    <source>
        <dbReference type="Proteomes" id="UP000030693"/>
    </source>
</evidence>
<name>A0A058Z5N6_FONAL</name>
<reference evidence="2" key="1">
    <citation type="submission" date="2013-04" db="EMBL/GenBank/DDBJ databases">
        <title>The Genome Sequence of Fonticula alba ATCC 38817.</title>
        <authorList>
            <consortium name="The Broad Institute Genomics Platform"/>
            <person name="Russ C."/>
            <person name="Cuomo C."/>
            <person name="Burger G."/>
            <person name="Gray M.W."/>
            <person name="Holland P.W.H."/>
            <person name="King N."/>
            <person name="Lang F.B.F."/>
            <person name="Roger A.J."/>
            <person name="Ruiz-Trillo I."/>
            <person name="Brown M."/>
            <person name="Walker B."/>
            <person name="Young S."/>
            <person name="Zeng Q."/>
            <person name="Gargeya S."/>
            <person name="Fitzgerald M."/>
            <person name="Haas B."/>
            <person name="Abouelleil A."/>
            <person name="Allen A.W."/>
            <person name="Alvarado L."/>
            <person name="Arachchi H.M."/>
            <person name="Berlin A.M."/>
            <person name="Chapman S.B."/>
            <person name="Gainer-Dewar J."/>
            <person name="Goldberg J."/>
            <person name="Griggs A."/>
            <person name="Gujja S."/>
            <person name="Hansen M."/>
            <person name="Howarth C."/>
            <person name="Imamovic A."/>
            <person name="Ireland A."/>
            <person name="Larimer J."/>
            <person name="McCowan C."/>
            <person name="Murphy C."/>
            <person name="Pearson M."/>
            <person name="Poon T.W."/>
            <person name="Priest M."/>
            <person name="Roberts A."/>
            <person name="Saif S."/>
            <person name="Shea T."/>
            <person name="Sisk P."/>
            <person name="Sykes S."/>
            <person name="Wortman J."/>
            <person name="Nusbaum C."/>
            <person name="Birren B."/>
        </authorList>
    </citation>
    <scope>NUCLEOTIDE SEQUENCE [LARGE SCALE GENOMIC DNA]</scope>
    <source>
        <strain evidence="2">ATCC 38817</strain>
    </source>
</reference>
<feature type="region of interest" description="Disordered" evidence="1">
    <location>
        <begin position="82"/>
        <end position="114"/>
    </location>
</feature>
<proteinExistence type="predicted"/>
<evidence type="ECO:0000256" key="1">
    <source>
        <dbReference type="SAM" id="MobiDB-lite"/>
    </source>
</evidence>